<keyword evidence="12" id="KW-1185">Reference proteome</keyword>
<dbReference type="Pfam" id="PF08659">
    <property type="entry name" value="KR"/>
    <property type="match status" value="1"/>
</dbReference>
<dbReference type="InterPro" id="IPR015083">
    <property type="entry name" value="NorB/c/GfsB-D-like_docking"/>
</dbReference>
<dbReference type="InterPro" id="IPR018201">
    <property type="entry name" value="Ketoacyl_synth_AS"/>
</dbReference>
<dbReference type="EMBL" id="QUNO01000002">
    <property type="protein sequence ID" value="REH53967.1"/>
    <property type="molecule type" value="Genomic_DNA"/>
</dbReference>
<keyword evidence="3" id="KW-0597">Phosphoprotein</keyword>
<dbReference type="GO" id="GO:0031177">
    <property type="term" value="F:phosphopantetheine binding"/>
    <property type="evidence" value="ECO:0007669"/>
    <property type="project" value="InterPro"/>
</dbReference>
<dbReference type="FunFam" id="3.40.47.10:FF:000019">
    <property type="entry name" value="Polyketide synthase type I"/>
    <property type="match status" value="1"/>
</dbReference>
<dbReference type="GO" id="GO:0004315">
    <property type="term" value="F:3-oxoacyl-[acyl-carrier-protein] synthase activity"/>
    <property type="evidence" value="ECO:0007669"/>
    <property type="project" value="InterPro"/>
</dbReference>
<feature type="domain" description="Carrier" evidence="9">
    <location>
        <begin position="1408"/>
        <end position="1483"/>
    </location>
</feature>
<dbReference type="Gene3D" id="6.10.140.1830">
    <property type="match status" value="1"/>
</dbReference>
<dbReference type="CDD" id="cd08952">
    <property type="entry name" value="KR_1_SDR_x"/>
    <property type="match status" value="1"/>
</dbReference>
<dbReference type="InterPro" id="IPR013968">
    <property type="entry name" value="PKS_KR"/>
</dbReference>
<dbReference type="InterPro" id="IPR014030">
    <property type="entry name" value="Ketoacyl_synth_N"/>
</dbReference>
<organism evidence="11 12">
    <name type="scientific">Kutzneria buriramensis</name>
    <dbReference type="NCBI Taxonomy" id="1045776"/>
    <lineage>
        <taxon>Bacteria</taxon>
        <taxon>Bacillati</taxon>
        <taxon>Actinomycetota</taxon>
        <taxon>Actinomycetes</taxon>
        <taxon>Pseudonocardiales</taxon>
        <taxon>Pseudonocardiaceae</taxon>
        <taxon>Kutzneria</taxon>
    </lineage>
</organism>
<dbReference type="PROSITE" id="PS50075">
    <property type="entry name" value="CARRIER"/>
    <property type="match status" value="1"/>
</dbReference>
<evidence type="ECO:0000256" key="4">
    <source>
        <dbReference type="ARBA" id="ARBA00022679"/>
    </source>
</evidence>
<dbReference type="InterPro" id="IPR041618">
    <property type="entry name" value="PKS_DE"/>
</dbReference>
<dbReference type="InterPro" id="IPR036299">
    <property type="entry name" value="Polyketide_synth_docking_sf"/>
</dbReference>
<dbReference type="Pfam" id="PF00698">
    <property type="entry name" value="Acyl_transf_1"/>
    <property type="match status" value="1"/>
</dbReference>
<dbReference type="PANTHER" id="PTHR43775">
    <property type="entry name" value="FATTY ACID SYNTHASE"/>
    <property type="match status" value="1"/>
</dbReference>
<dbReference type="Gene3D" id="3.30.70.3290">
    <property type="match status" value="1"/>
</dbReference>
<feature type="domain" description="Ketosynthase family 3 (KS3)" evidence="10">
    <location>
        <begin position="33"/>
        <end position="446"/>
    </location>
</feature>
<dbReference type="InterPro" id="IPR014043">
    <property type="entry name" value="Acyl_transferase_dom"/>
</dbReference>
<proteinExistence type="predicted"/>
<keyword evidence="4 11" id="KW-0808">Transferase</keyword>
<dbReference type="InterPro" id="IPR020806">
    <property type="entry name" value="PKS_PP-bd"/>
</dbReference>
<dbReference type="SMART" id="SM00822">
    <property type="entry name" value="PKS_KR"/>
    <property type="match status" value="1"/>
</dbReference>
<dbReference type="InterPro" id="IPR006162">
    <property type="entry name" value="Ppantetheine_attach_site"/>
</dbReference>
<dbReference type="Gene3D" id="6.10.40.10">
    <property type="match status" value="1"/>
</dbReference>
<dbReference type="PANTHER" id="PTHR43775:SF51">
    <property type="entry name" value="INACTIVE PHENOLPHTHIOCEROL SYNTHESIS POLYKETIDE SYNTHASE TYPE I PKS1-RELATED"/>
    <property type="match status" value="1"/>
</dbReference>
<evidence type="ECO:0000259" key="10">
    <source>
        <dbReference type="PROSITE" id="PS52004"/>
    </source>
</evidence>
<dbReference type="PROSITE" id="PS52004">
    <property type="entry name" value="KS3_2"/>
    <property type="match status" value="1"/>
</dbReference>
<gene>
    <name evidence="11" type="ORF">BCF44_102191</name>
</gene>
<dbReference type="SUPFAM" id="SSF53901">
    <property type="entry name" value="Thiolase-like"/>
    <property type="match status" value="1"/>
</dbReference>
<dbReference type="InterPro" id="IPR014031">
    <property type="entry name" value="Ketoacyl_synth_C"/>
</dbReference>
<name>A0A3E0I5Q4_9PSEU</name>
<dbReference type="Gene3D" id="1.10.1200.10">
    <property type="entry name" value="ACP-like"/>
    <property type="match status" value="1"/>
</dbReference>
<dbReference type="SUPFAM" id="SSF101173">
    <property type="entry name" value="Docking domain B of the erythromycin polyketide synthase (DEBS)"/>
    <property type="match status" value="1"/>
</dbReference>
<dbReference type="SUPFAM" id="SSF47336">
    <property type="entry name" value="ACP-like"/>
    <property type="match status" value="1"/>
</dbReference>
<evidence type="ECO:0000259" key="9">
    <source>
        <dbReference type="PROSITE" id="PS50075"/>
    </source>
</evidence>
<dbReference type="GO" id="GO:0006633">
    <property type="term" value="P:fatty acid biosynthetic process"/>
    <property type="evidence" value="ECO:0007669"/>
    <property type="project" value="InterPro"/>
</dbReference>
<dbReference type="GO" id="GO:0004312">
    <property type="term" value="F:fatty acid synthase activity"/>
    <property type="evidence" value="ECO:0007669"/>
    <property type="project" value="TreeGrafter"/>
</dbReference>
<dbReference type="CDD" id="cd00833">
    <property type="entry name" value="PKS"/>
    <property type="match status" value="1"/>
</dbReference>
<evidence type="ECO:0000313" key="11">
    <source>
        <dbReference type="EMBL" id="REH53967.1"/>
    </source>
</evidence>
<dbReference type="Gene3D" id="3.40.47.10">
    <property type="match status" value="1"/>
</dbReference>
<dbReference type="InterPro" id="IPR050091">
    <property type="entry name" value="PKS_NRPS_Biosynth_Enz"/>
</dbReference>
<dbReference type="Gene3D" id="3.40.50.720">
    <property type="entry name" value="NAD(P)-binding Rossmann-like Domain"/>
    <property type="match status" value="1"/>
</dbReference>
<keyword evidence="6" id="KW-0045">Antibiotic biosynthesis</keyword>
<evidence type="ECO:0000256" key="2">
    <source>
        <dbReference type="ARBA" id="ARBA00022450"/>
    </source>
</evidence>
<dbReference type="Pfam" id="PF16197">
    <property type="entry name" value="KAsynt_C_assoc"/>
    <property type="match status" value="1"/>
</dbReference>
<evidence type="ECO:0000256" key="3">
    <source>
        <dbReference type="ARBA" id="ARBA00022553"/>
    </source>
</evidence>
<dbReference type="InterPro" id="IPR036736">
    <property type="entry name" value="ACP-like_sf"/>
</dbReference>
<dbReference type="SMART" id="SM00823">
    <property type="entry name" value="PKS_PP"/>
    <property type="match status" value="1"/>
</dbReference>
<keyword evidence="8" id="KW-0012">Acyltransferase</keyword>
<dbReference type="NCBIfam" id="NF045894">
    <property type="entry name" value="PKS_plus_SDR"/>
    <property type="match status" value="1"/>
</dbReference>
<reference evidence="11 12" key="1">
    <citation type="submission" date="2018-08" db="EMBL/GenBank/DDBJ databases">
        <title>Genomic Encyclopedia of Archaeal and Bacterial Type Strains, Phase II (KMG-II): from individual species to whole genera.</title>
        <authorList>
            <person name="Goeker M."/>
        </authorList>
    </citation>
    <scope>NUCLEOTIDE SEQUENCE [LARGE SCALE GENOMIC DNA]</scope>
    <source>
        <strain evidence="11 12">DSM 45791</strain>
    </source>
</reference>
<dbReference type="Pfam" id="PF00109">
    <property type="entry name" value="ketoacyl-synt"/>
    <property type="match status" value="1"/>
</dbReference>
<keyword evidence="5" id="KW-0677">Repeat</keyword>
<protein>
    <submittedName>
        <fullName evidence="11">Acyl transferase domain-containing protein</fullName>
    </submittedName>
</protein>
<dbReference type="Pfam" id="PF08990">
    <property type="entry name" value="Docking"/>
    <property type="match status" value="1"/>
</dbReference>
<dbReference type="Pfam" id="PF02801">
    <property type="entry name" value="Ketoacyl-synt_C"/>
    <property type="match status" value="1"/>
</dbReference>
<dbReference type="SUPFAM" id="SSF52151">
    <property type="entry name" value="FabD/lysophospholipase-like"/>
    <property type="match status" value="1"/>
</dbReference>
<sequence length="1560" mass="165559">MSNDDKLRDYLKRATTELQQVRRQLREVESRQREPIAIVAMSCRYPGDVTTPEGLWDLVARGGDGISMLPTNRGWDVENLYDPEPGTPNKTYSREGGFLHDAGEFDADFFRISPKEAKETDPQQRLLLELVWEALERGGIDPTTLKGSRTGVFAGIAYHDYWPGSGVGSLASVASGRVSYVLGLEGPAVTVDTACSSSLVALHWAMQALRNGECELALAGGVTVMATPDSFVGFSEQRGLARNGRCKSFAKAADGTGWGEGIGMLLVERLSDAQRNGHPILAVVRGSAVNQDGASNGLSAPNGPSQRRVIEAALASAQLSADQVDVVEAHGTGTTLGDPIEAQALLATYGKDRGRPLWLGSIKSNIGHAQAAAGVSGIIKMVMAMRNGVLPKLLHLDEPTPQVDWTAGNISLLAEAQPWPETGEPRRAGISSFGLSGTNAHVIIEEAPPVEAAAREIERRVLPWVISGRTAQALRDQASKLSAVDGEPLDVAFSLATGRTAFDQRAAVVGVEHEDFVRGLQAIADGTPGAGVVTGSALAGKTAFLFTGQGSQRIGMGRDLHALFPVFAAAWDAALDPELAAVVWGEDQDALNRTGATQPALFAFEVAMSRLLESWGVRPDFVAGHSVGEIAAAHIAGVLSLEDARTLVTARGRLMQALPAGGAMVALQASEDEVTLVDGVGIAAVNGPQAVVISGVEDAVLAIQAEFEARGRKTSRLKVSHAFHSPLMEPMLDEFRAVVGKLTFGEPKLGCVGEWTSPEYWVDHVRAAVRFADAVTTLNAQGVTKFVEVGPDGVLTGMGANCVEGAAFVATQRRDRDQERELVTGLAQAFANGVHVDWNRFYEGREARRVDLPTYAFQHKFYWRDKEAPVASADPIDAAFWDAVEREDLADLADRLELQEGLLGEVLPAMSAWRKQYRDQSMVDSWRYKVSWLPVEDVQAESLLGTWLVVVPKGFKDHELVKAVAAATEVEVLEFADADRAALTAQLGSHAPAGVLSLLALDDTPHPLHPAMSTGGAATVALAQALADAGVTGKLWCVTNGGVAVADNAELTSAYQGSLWGLGIVLSMDHPDTWGGMIDLAGADETTVRRLLGALSGIDGEDQIAIRVNGRFARRLVRAGLNGAAPKRSWKPRGTTLITGGTGGLGAHVARWLAGNGAEHLVLTSRRGSAAAGAAELEAELKELGAEVTVAACDVADRSSLKELLDGLPNLTSVVHAAGVSQRIAPVEEVTLDEFAEVGRAKVLGAMHLDELLGDRELDAFVLFSSGAAVWGSTGQSGYGTANAHLDALAHRRLAQGRTATSIAWSSWESGMVDEELSALMRRIGAPAMPPKLAINAMRQALDNADTHLVVADFDWAKFVPTFTMARPRPLLDALPEVREILDGGDDSQGESAFAAKLAGMSDVERGRAVLDLVRGHVAAVLGYDDPASLDPSRPFEGLGFDSVSAVDLRNRLGTATGLKLPSTLVFEYTSTSALADHLKSLLGESDGGVLPVLADLDRLEETVLALPAEEIERNRITARLQTLIGRLGELLGDGREGVALEDASADDVFDFIDKELGLA</sequence>
<keyword evidence="7" id="KW-0511">Multifunctional enzyme</keyword>
<dbReference type="InterPro" id="IPR057326">
    <property type="entry name" value="KR_dom"/>
</dbReference>
<evidence type="ECO:0000256" key="8">
    <source>
        <dbReference type="ARBA" id="ARBA00023315"/>
    </source>
</evidence>
<evidence type="ECO:0000256" key="7">
    <source>
        <dbReference type="ARBA" id="ARBA00023268"/>
    </source>
</evidence>
<dbReference type="InterPro" id="IPR016035">
    <property type="entry name" value="Acyl_Trfase/lysoPLipase"/>
</dbReference>
<dbReference type="Gene3D" id="3.40.366.10">
    <property type="entry name" value="Malonyl-Coenzyme A Acyl Carrier Protein, domain 2"/>
    <property type="match status" value="1"/>
</dbReference>
<dbReference type="Proteomes" id="UP000256269">
    <property type="component" value="Unassembled WGS sequence"/>
</dbReference>
<evidence type="ECO:0000313" key="12">
    <source>
        <dbReference type="Proteomes" id="UP000256269"/>
    </source>
</evidence>
<dbReference type="Pfam" id="PF00550">
    <property type="entry name" value="PP-binding"/>
    <property type="match status" value="1"/>
</dbReference>
<dbReference type="OrthoDB" id="9778690at2"/>
<dbReference type="SMART" id="SM00827">
    <property type="entry name" value="PKS_AT"/>
    <property type="match status" value="1"/>
</dbReference>
<dbReference type="GO" id="GO:0033068">
    <property type="term" value="P:macrolide biosynthetic process"/>
    <property type="evidence" value="ECO:0007669"/>
    <property type="project" value="UniProtKB-ARBA"/>
</dbReference>
<dbReference type="RefSeq" id="WP_116173076.1">
    <property type="nucleotide sequence ID" value="NZ_QUNO01000002.1"/>
</dbReference>
<dbReference type="PROSITE" id="PS00606">
    <property type="entry name" value="KS3_1"/>
    <property type="match status" value="1"/>
</dbReference>
<dbReference type="InterPro" id="IPR009081">
    <property type="entry name" value="PP-bd_ACP"/>
</dbReference>
<dbReference type="InterPro" id="IPR001227">
    <property type="entry name" value="Ac_transferase_dom_sf"/>
</dbReference>
<evidence type="ECO:0000256" key="1">
    <source>
        <dbReference type="ARBA" id="ARBA00001957"/>
    </source>
</evidence>
<keyword evidence="2" id="KW-0596">Phosphopantetheine</keyword>
<dbReference type="PROSITE" id="PS00012">
    <property type="entry name" value="PHOSPHOPANTETHEINE"/>
    <property type="match status" value="1"/>
</dbReference>
<evidence type="ECO:0000256" key="6">
    <source>
        <dbReference type="ARBA" id="ARBA00023194"/>
    </source>
</evidence>
<dbReference type="InterPro" id="IPR020841">
    <property type="entry name" value="PKS_Beta-ketoAc_synthase_dom"/>
</dbReference>
<evidence type="ECO:0000256" key="5">
    <source>
        <dbReference type="ARBA" id="ARBA00022737"/>
    </source>
</evidence>
<dbReference type="InterPro" id="IPR032821">
    <property type="entry name" value="PKS_assoc"/>
</dbReference>
<dbReference type="Pfam" id="PF18369">
    <property type="entry name" value="PKS_DE"/>
    <property type="match status" value="1"/>
</dbReference>
<dbReference type="InterPro" id="IPR016039">
    <property type="entry name" value="Thiolase-like"/>
</dbReference>
<dbReference type="SUPFAM" id="SSF55048">
    <property type="entry name" value="Probable ACP-binding domain of malonyl-CoA ACP transacylase"/>
    <property type="match status" value="1"/>
</dbReference>
<dbReference type="SMART" id="SM01294">
    <property type="entry name" value="PKS_PP_betabranch"/>
    <property type="match status" value="1"/>
</dbReference>
<comment type="caution">
    <text evidence="11">The sequence shown here is derived from an EMBL/GenBank/DDBJ whole genome shotgun (WGS) entry which is preliminary data.</text>
</comment>
<dbReference type="SMART" id="SM00825">
    <property type="entry name" value="PKS_KS"/>
    <property type="match status" value="1"/>
</dbReference>
<dbReference type="InterPro" id="IPR036291">
    <property type="entry name" value="NAD(P)-bd_dom_sf"/>
</dbReference>
<dbReference type="FunFam" id="1.10.1200.10:FF:000007">
    <property type="entry name" value="Probable polyketide synthase pks17"/>
    <property type="match status" value="1"/>
</dbReference>
<dbReference type="InterPro" id="IPR016036">
    <property type="entry name" value="Malonyl_transacylase_ACP-bd"/>
</dbReference>
<accession>A0A3E0I5Q4</accession>
<dbReference type="SUPFAM" id="SSF51735">
    <property type="entry name" value="NAD(P)-binding Rossmann-fold domains"/>
    <property type="match status" value="2"/>
</dbReference>
<comment type="cofactor">
    <cofactor evidence="1">
        <name>pantetheine 4'-phosphate</name>
        <dbReference type="ChEBI" id="CHEBI:47942"/>
    </cofactor>
</comment>